<dbReference type="GO" id="GO:0019239">
    <property type="term" value="F:deaminase activity"/>
    <property type="evidence" value="ECO:0007669"/>
    <property type="project" value="InterPro"/>
</dbReference>
<evidence type="ECO:0000256" key="1">
    <source>
        <dbReference type="ARBA" id="ARBA00001947"/>
    </source>
</evidence>
<dbReference type="SUPFAM" id="SSF51556">
    <property type="entry name" value="Metallo-dependent hydrolases"/>
    <property type="match status" value="1"/>
</dbReference>
<keyword evidence="8" id="KW-1185">Reference proteome</keyword>
<dbReference type="InterPro" id="IPR006650">
    <property type="entry name" value="A/AMP_deam_AS"/>
</dbReference>
<evidence type="ECO:0000259" key="6">
    <source>
        <dbReference type="Pfam" id="PF00962"/>
    </source>
</evidence>
<evidence type="ECO:0000313" key="7">
    <source>
        <dbReference type="EMBL" id="GIF26645.1"/>
    </source>
</evidence>
<dbReference type="GO" id="GO:0016814">
    <property type="term" value="F:hydrolase activity, acting on carbon-nitrogen (but not peptide) bonds, in cyclic amidines"/>
    <property type="evidence" value="ECO:0007669"/>
    <property type="project" value="UniProtKB-ARBA"/>
</dbReference>
<keyword evidence="3" id="KW-0479">Metal-binding</keyword>
<gene>
    <name evidence="7" type="ORF">Ate02nite_93750</name>
</gene>
<keyword evidence="5" id="KW-0862">Zinc</keyword>
<dbReference type="Gene3D" id="3.20.20.140">
    <property type="entry name" value="Metal-dependent hydrolases"/>
    <property type="match status" value="1"/>
</dbReference>
<dbReference type="PANTHER" id="PTHR43114:SF6">
    <property type="entry name" value="ADENINE DEAMINASE"/>
    <property type="match status" value="1"/>
</dbReference>
<reference evidence="7" key="1">
    <citation type="submission" date="2021-01" db="EMBL/GenBank/DDBJ databases">
        <title>Whole genome shotgun sequence of Actinoplanes tereljensis NBRC 105297.</title>
        <authorList>
            <person name="Komaki H."/>
            <person name="Tamura T."/>
        </authorList>
    </citation>
    <scope>NUCLEOTIDE SEQUENCE</scope>
    <source>
        <strain evidence="7">NBRC 105297</strain>
    </source>
</reference>
<name>A0A919TZU5_9ACTN</name>
<evidence type="ECO:0000256" key="4">
    <source>
        <dbReference type="ARBA" id="ARBA00022801"/>
    </source>
</evidence>
<dbReference type="InterPro" id="IPR032466">
    <property type="entry name" value="Metal_Hydrolase"/>
</dbReference>
<evidence type="ECO:0000256" key="5">
    <source>
        <dbReference type="ARBA" id="ARBA00022833"/>
    </source>
</evidence>
<dbReference type="InterPro" id="IPR006330">
    <property type="entry name" value="Ado/ade_deaminase"/>
</dbReference>
<organism evidence="7 8">
    <name type="scientific">Paractinoplanes tereljensis</name>
    <dbReference type="NCBI Taxonomy" id="571912"/>
    <lineage>
        <taxon>Bacteria</taxon>
        <taxon>Bacillati</taxon>
        <taxon>Actinomycetota</taxon>
        <taxon>Actinomycetes</taxon>
        <taxon>Micromonosporales</taxon>
        <taxon>Micromonosporaceae</taxon>
        <taxon>Paractinoplanes</taxon>
    </lineage>
</organism>
<dbReference type="GO" id="GO:0009168">
    <property type="term" value="P:purine ribonucleoside monophosphate biosynthetic process"/>
    <property type="evidence" value="ECO:0007669"/>
    <property type="project" value="InterPro"/>
</dbReference>
<dbReference type="AlphaFoldDB" id="A0A919TZU5"/>
<dbReference type="RefSeq" id="WP_203814449.1">
    <property type="nucleotide sequence ID" value="NZ_BOMY01000062.1"/>
</dbReference>
<dbReference type="NCBIfam" id="TIGR01430">
    <property type="entry name" value="aden_deam"/>
    <property type="match status" value="1"/>
</dbReference>
<comment type="cofactor">
    <cofactor evidence="1">
        <name>Zn(2+)</name>
        <dbReference type="ChEBI" id="CHEBI:29105"/>
    </cofactor>
</comment>
<dbReference type="PROSITE" id="PS00485">
    <property type="entry name" value="A_DEAMINASE"/>
    <property type="match status" value="1"/>
</dbReference>
<feature type="domain" description="Adenosine deaminase" evidence="6">
    <location>
        <begin position="8"/>
        <end position="316"/>
    </location>
</feature>
<dbReference type="Pfam" id="PF00962">
    <property type="entry name" value="A_deaminase"/>
    <property type="match status" value="1"/>
</dbReference>
<evidence type="ECO:0000313" key="8">
    <source>
        <dbReference type="Proteomes" id="UP000623608"/>
    </source>
</evidence>
<sequence>MRDLRALPKAHLHIHLEATMRPATVAEFSGEPARTSFEYSGFTEFVTAYYGLTTVIDSPARLARVIDEAVEDAAADGVVAIELATTPTWYTPVFGSLDEAIEALCGFAADAAAKHGVWTGIVVAIDRTAGPDAALELASAAARFAGRGVIGLGLHAEERGFPARDFQKAFATARDAGLLAVPHAGELVGPESVREAVTLLGADRVQHGVRSVEDPALVAELAAAGTVLDVCPTSNLLLGVVPSLAAHPLPALLAAGVRCSINADDPTLFGVGVLHEYEVARHDLGLHDVALADCARTSVAASAAPAAVKETAQAAIDGWLQEAG</sequence>
<dbReference type="InterPro" id="IPR001365">
    <property type="entry name" value="A_deaminase_dom"/>
</dbReference>
<comment type="similarity">
    <text evidence="2">Belongs to the metallo-dependent hydrolases superfamily. Adenosine and AMP deaminases family.</text>
</comment>
<comment type="caution">
    <text evidence="7">The sequence shown here is derived from an EMBL/GenBank/DDBJ whole genome shotgun (WGS) entry which is preliminary data.</text>
</comment>
<dbReference type="GO" id="GO:0046872">
    <property type="term" value="F:metal ion binding"/>
    <property type="evidence" value="ECO:0007669"/>
    <property type="project" value="UniProtKB-KW"/>
</dbReference>
<dbReference type="Proteomes" id="UP000623608">
    <property type="component" value="Unassembled WGS sequence"/>
</dbReference>
<evidence type="ECO:0000256" key="3">
    <source>
        <dbReference type="ARBA" id="ARBA00022723"/>
    </source>
</evidence>
<keyword evidence="4" id="KW-0378">Hydrolase</keyword>
<accession>A0A919TZU5</accession>
<proteinExistence type="inferred from homology"/>
<dbReference type="PANTHER" id="PTHR43114">
    <property type="entry name" value="ADENINE DEAMINASE"/>
    <property type="match status" value="1"/>
</dbReference>
<dbReference type="EMBL" id="BOMY01000062">
    <property type="protein sequence ID" value="GIF26645.1"/>
    <property type="molecule type" value="Genomic_DNA"/>
</dbReference>
<protein>
    <submittedName>
        <fullName evidence="7">Adenosine deaminase</fullName>
    </submittedName>
</protein>
<evidence type="ECO:0000256" key="2">
    <source>
        <dbReference type="ARBA" id="ARBA00006676"/>
    </source>
</evidence>